<proteinExistence type="predicted"/>
<keyword evidence="3" id="KW-1185">Reference proteome</keyword>
<dbReference type="AlphaFoldDB" id="E0UNR9"/>
<feature type="transmembrane region" description="Helical" evidence="1">
    <location>
        <begin position="14"/>
        <end position="34"/>
    </location>
</feature>
<dbReference type="KEGG" id="cyj:Cyan7822_6961"/>
<sequence length="78" mass="8609">MNKHKEEIDRIDSFLQWSIFGVCLFLAVGILLAGGLTSSVIILSLLLGAQAIIICPLFGFPVWSKIGFSIFTYLMIFA</sequence>
<dbReference type="RefSeq" id="WP_013325722.1">
    <property type="nucleotide sequence ID" value="NC_014502.1"/>
</dbReference>
<dbReference type="HOGENOM" id="CLU_2632225_0_0_3"/>
<evidence type="ECO:0000313" key="3">
    <source>
        <dbReference type="Proteomes" id="UP000008206"/>
    </source>
</evidence>
<feature type="transmembrane region" description="Helical" evidence="1">
    <location>
        <begin position="40"/>
        <end position="63"/>
    </location>
</feature>
<geneLocation type="plasmid" evidence="2 3">
    <name>Cy782203</name>
</geneLocation>
<dbReference type="EMBL" id="CP002201">
    <property type="protein sequence ID" value="ADN18599.1"/>
    <property type="molecule type" value="Genomic_DNA"/>
</dbReference>
<keyword evidence="2" id="KW-0614">Plasmid</keyword>
<reference evidence="3" key="1">
    <citation type="journal article" date="2011" name="MBio">
        <title>Novel metabolic attributes of the genus Cyanothece, comprising a group of unicellular nitrogen-fixing Cyanobacteria.</title>
        <authorList>
            <person name="Bandyopadhyay A."/>
            <person name="Elvitigala T."/>
            <person name="Welsh E."/>
            <person name="Stockel J."/>
            <person name="Liberton M."/>
            <person name="Min H."/>
            <person name="Sherman L.A."/>
            <person name="Pakrasi H.B."/>
        </authorList>
    </citation>
    <scope>NUCLEOTIDE SEQUENCE [LARGE SCALE GENOMIC DNA]</scope>
    <source>
        <strain evidence="3">PCC 7822</strain>
        <plasmid evidence="3">Cy782203</plasmid>
    </source>
</reference>
<evidence type="ECO:0000313" key="2">
    <source>
        <dbReference type="EMBL" id="ADN18599.1"/>
    </source>
</evidence>
<gene>
    <name evidence="2" type="ordered locus">Cyan7822_6961</name>
</gene>
<keyword evidence="1" id="KW-1133">Transmembrane helix</keyword>
<protein>
    <submittedName>
        <fullName evidence="2">Uncharacterized protein</fullName>
    </submittedName>
</protein>
<name>E0UNR9_GLOV7</name>
<organism evidence="2 3">
    <name type="scientific">Gloeothece verrucosa (strain PCC 7822)</name>
    <name type="common">Cyanothece sp. (strain PCC 7822)</name>
    <dbReference type="NCBI Taxonomy" id="497965"/>
    <lineage>
        <taxon>Bacteria</taxon>
        <taxon>Bacillati</taxon>
        <taxon>Cyanobacteriota</taxon>
        <taxon>Cyanophyceae</taxon>
        <taxon>Oscillatoriophycideae</taxon>
        <taxon>Chroococcales</taxon>
        <taxon>Aphanothecaceae</taxon>
        <taxon>Gloeothece</taxon>
        <taxon>Gloeothece verrucosa</taxon>
    </lineage>
</organism>
<keyword evidence="1" id="KW-0472">Membrane</keyword>
<evidence type="ECO:0000256" key="1">
    <source>
        <dbReference type="SAM" id="Phobius"/>
    </source>
</evidence>
<accession>E0UNR9</accession>
<dbReference type="Proteomes" id="UP000008206">
    <property type="component" value="Plasmid Cy782203"/>
</dbReference>
<keyword evidence="1" id="KW-0812">Transmembrane</keyword>